<dbReference type="RefSeq" id="WP_173235384.1">
    <property type="nucleotide sequence ID" value="NZ_AP022839.1"/>
</dbReference>
<organism evidence="1 2">
    <name type="scientific">Legionella antarctica</name>
    <dbReference type="NCBI Taxonomy" id="2708020"/>
    <lineage>
        <taxon>Bacteria</taxon>
        <taxon>Pseudomonadati</taxon>
        <taxon>Pseudomonadota</taxon>
        <taxon>Gammaproteobacteria</taxon>
        <taxon>Legionellales</taxon>
        <taxon>Legionellaceae</taxon>
        <taxon>Legionella</taxon>
    </lineage>
</organism>
<reference evidence="1" key="1">
    <citation type="journal article" date="2020" name="Microbiol. Resour. Announc.">
        <title>Complete Genome Sequence of Novel Psychrotolerant Legionella Strain TUM19329, Isolated from Antarctic Lake Sediment.</title>
        <authorList>
            <person name="Shimada S."/>
            <person name="Nakai R."/>
            <person name="Aoki K."/>
            <person name="Shimoeda N."/>
            <person name="Ohno G."/>
            <person name="Miyazaki Y."/>
            <person name="Kudoh S."/>
            <person name="Imura S."/>
            <person name="Watanabe K."/>
            <person name="Ishii Y."/>
            <person name="Tateda K."/>
        </authorList>
    </citation>
    <scope>NUCLEOTIDE SEQUENCE [LARGE SCALE GENOMIC DNA]</scope>
    <source>
        <strain evidence="1">TUM19329</strain>
    </source>
</reference>
<proteinExistence type="predicted"/>
<dbReference type="KEGG" id="lant:TUM19329_00520"/>
<evidence type="ECO:0000313" key="1">
    <source>
        <dbReference type="EMBL" id="BCA93691.1"/>
    </source>
</evidence>
<keyword evidence="2" id="KW-1185">Reference proteome</keyword>
<gene>
    <name evidence="1" type="ORF">TUM19329_00520</name>
</gene>
<dbReference type="Proteomes" id="UP000502894">
    <property type="component" value="Chromosome"/>
</dbReference>
<evidence type="ECO:0000313" key="2">
    <source>
        <dbReference type="Proteomes" id="UP000502894"/>
    </source>
</evidence>
<sequence length="81" mass="9298">MKWIKIIFKPIIWFFKNLAVPNPNYQNNINQRNNNNETKINPSTGLPMIGNLDSMGNSFGSSASDRQHNIGAVFWTQKKVF</sequence>
<name>A0A6F8SZP4_9GAMM</name>
<dbReference type="AlphaFoldDB" id="A0A6F8SZP4"/>
<accession>A0A6F8SZP4</accession>
<protein>
    <submittedName>
        <fullName evidence="1">Uncharacterized protein</fullName>
    </submittedName>
</protein>
<dbReference type="EMBL" id="AP022839">
    <property type="protein sequence ID" value="BCA93691.1"/>
    <property type="molecule type" value="Genomic_DNA"/>
</dbReference>